<protein>
    <submittedName>
        <fullName evidence="1">Uncharacterized protein</fullName>
    </submittedName>
</protein>
<dbReference type="EMBL" id="AQFT01000032">
    <property type="protein sequence ID" value="EMZ35157.1"/>
    <property type="molecule type" value="Genomic_DNA"/>
</dbReference>
<accession>N2B0R4</accession>
<organism evidence="1 2">
    <name type="scientific">Eubacterium plexicaudatum ASF492</name>
    <dbReference type="NCBI Taxonomy" id="1235802"/>
    <lineage>
        <taxon>Bacteria</taxon>
        <taxon>Bacillati</taxon>
        <taxon>Bacillota</taxon>
        <taxon>Clostridia</taxon>
        <taxon>Eubacteriales</taxon>
        <taxon>Eubacteriaceae</taxon>
        <taxon>Eubacterium</taxon>
    </lineage>
</organism>
<name>N2B0R4_9FIRM</name>
<dbReference type="AlphaFoldDB" id="N2B0R4"/>
<dbReference type="HOGENOM" id="CLU_3079974_0_0_9"/>
<comment type="caution">
    <text evidence="1">The sequence shown here is derived from an EMBL/GenBank/DDBJ whole genome shotgun (WGS) entry which is preliminary data.</text>
</comment>
<gene>
    <name evidence="1" type="ORF">C823_01055</name>
</gene>
<reference evidence="1 2" key="1">
    <citation type="journal article" date="2014" name="Genome Announc.">
        <title>Draft genome sequences of the altered schaedler flora, a defined bacterial community from gnotobiotic mice.</title>
        <authorList>
            <person name="Wannemuehler M.J."/>
            <person name="Overstreet A.M."/>
            <person name="Ward D.V."/>
            <person name="Phillips G.J."/>
        </authorList>
    </citation>
    <scope>NUCLEOTIDE SEQUENCE [LARGE SCALE GENOMIC DNA]</scope>
    <source>
        <strain evidence="1 2">ASF492</strain>
    </source>
</reference>
<evidence type="ECO:0000313" key="1">
    <source>
        <dbReference type="EMBL" id="EMZ35157.1"/>
    </source>
</evidence>
<evidence type="ECO:0000313" key="2">
    <source>
        <dbReference type="Proteomes" id="UP000012589"/>
    </source>
</evidence>
<proteinExistence type="predicted"/>
<keyword evidence="2" id="KW-1185">Reference proteome</keyword>
<dbReference type="Proteomes" id="UP000012589">
    <property type="component" value="Unassembled WGS sequence"/>
</dbReference>
<sequence length="52" mass="5969">MDCCQALTCRTDFGQIADKRQDICPYIRLELYLANMGHMLENGDFGFRLLPA</sequence>